<evidence type="ECO:0000256" key="1">
    <source>
        <dbReference type="SAM" id="Phobius"/>
    </source>
</evidence>
<keyword evidence="1" id="KW-0472">Membrane</keyword>
<dbReference type="GO" id="GO:0005886">
    <property type="term" value="C:plasma membrane"/>
    <property type="evidence" value="ECO:0007669"/>
    <property type="project" value="TreeGrafter"/>
</dbReference>
<dbReference type="Pfam" id="PF04657">
    <property type="entry name" value="DMT_YdcZ"/>
    <property type="match status" value="1"/>
</dbReference>
<keyword evidence="3" id="KW-1185">Reference proteome</keyword>
<organism evidence="2 3">
    <name type="scientific">Pandoraea aquatica</name>
    <dbReference type="NCBI Taxonomy" id="2508290"/>
    <lineage>
        <taxon>Bacteria</taxon>
        <taxon>Pseudomonadati</taxon>
        <taxon>Pseudomonadota</taxon>
        <taxon>Betaproteobacteria</taxon>
        <taxon>Burkholderiales</taxon>
        <taxon>Burkholderiaceae</taxon>
        <taxon>Pandoraea</taxon>
    </lineage>
</organism>
<feature type="transmembrane region" description="Helical" evidence="1">
    <location>
        <begin position="81"/>
        <end position="100"/>
    </location>
</feature>
<sequence length="180" mass="17971">MNASLTPQIPATVLLPLVIAMLAGAVVPFQAGSNAALGRALGHPLWATVASLLVSLIVVLPVLIGMRAGLPDIGTAARGPWWLWIGGIAGVAYITAALVLTPRLGAANFIVCVVAGQVVASLVIDHFGLMGLATKPVNLARIAGVALIVLGMLVVQWGTRAASTASAGSAGSVAAKSVVS</sequence>
<name>A0A5E4RXT0_9BURK</name>
<feature type="transmembrane region" description="Helical" evidence="1">
    <location>
        <begin position="139"/>
        <end position="159"/>
    </location>
</feature>
<dbReference type="Proteomes" id="UP000366819">
    <property type="component" value="Unassembled WGS sequence"/>
</dbReference>
<keyword evidence="1" id="KW-0812">Transmembrane</keyword>
<dbReference type="InterPro" id="IPR006750">
    <property type="entry name" value="YdcZ"/>
</dbReference>
<gene>
    <name evidence="2" type="ORF">PAQ31011_00452</name>
</gene>
<reference evidence="2 3" key="1">
    <citation type="submission" date="2019-08" db="EMBL/GenBank/DDBJ databases">
        <authorList>
            <person name="Peeters C."/>
        </authorList>
    </citation>
    <scope>NUCLEOTIDE SEQUENCE [LARGE SCALE GENOMIC DNA]</scope>
    <source>
        <strain evidence="2 3">LMG 31011</strain>
    </source>
</reference>
<dbReference type="PANTHER" id="PTHR34821">
    <property type="entry name" value="INNER MEMBRANE PROTEIN YDCZ"/>
    <property type="match status" value="1"/>
</dbReference>
<dbReference type="OrthoDB" id="9097160at2"/>
<evidence type="ECO:0000313" key="2">
    <source>
        <dbReference type="EMBL" id="VVD68077.1"/>
    </source>
</evidence>
<dbReference type="EMBL" id="CABPSN010000001">
    <property type="protein sequence ID" value="VVD68077.1"/>
    <property type="molecule type" value="Genomic_DNA"/>
</dbReference>
<feature type="transmembrane region" description="Helical" evidence="1">
    <location>
        <begin position="45"/>
        <end position="69"/>
    </location>
</feature>
<dbReference type="AlphaFoldDB" id="A0A5E4RXT0"/>
<dbReference type="RefSeq" id="WP_150574284.1">
    <property type="nucleotide sequence ID" value="NZ_CABPSN010000001.1"/>
</dbReference>
<feature type="transmembrane region" description="Helical" evidence="1">
    <location>
        <begin position="106"/>
        <end position="127"/>
    </location>
</feature>
<protein>
    <submittedName>
        <fullName evidence="2">Membrane protein</fullName>
    </submittedName>
</protein>
<dbReference type="PANTHER" id="PTHR34821:SF2">
    <property type="entry name" value="INNER MEMBRANE PROTEIN YDCZ"/>
    <property type="match status" value="1"/>
</dbReference>
<feature type="transmembrane region" description="Helical" evidence="1">
    <location>
        <begin position="12"/>
        <end position="33"/>
    </location>
</feature>
<accession>A0A5E4RXT0</accession>
<proteinExistence type="predicted"/>
<evidence type="ECO:0000313" key="3">
    <source>
        <dbReference type="Proteomes" id="UP000366819"/>
    </source>
</evidence>
<keyword evidence="1" id="KW-1133">Transmembrane helix</keyword>